<protein>
    <recommendedName>
        <fullName evidence="2">DUF305 domain-containing protein</fullName>
    </recommendedName>
</protein>
<dbReference type="EMBL" id="BAABRR010000007">
    <property type="protein sequence ID" value="GAA5519186.1"/>
    <property type="molecule type" value="Genomic_DNA"/>
</dbReference>
<name>A0ABP9WH77_9MICO</name>
<evidence type="ECO:0000259" key="2">
    <source>
        <dbReference type="Pfam" id="PF03713"/>
    </source>
</evidence>
<dbReference type="PROSITE" id="PS51257">
    <property type="entry name" value="PROKAR_LIPOPROTEIN"/>
    <property type="match status" value="1"/>
</dbReference>
<feature type="chain" id="PRO_5047164706" description="DUF305 domain-containing protein" evidence="1">
    <location>
        <begin position="28"/>
        <end position="204"/>
    </location>
</feature>
<dbReference type="InterPro" id="IPR005183">
    <property type="entry name" value="DUF305_CopM-like"/>
</dbReference>
<keyword evidence="4" id="KW-1185">Reference proteome</keyword>
<dbReference type="InterPro" id="IPR012347">
    <property type="entry name" value="Ferritin-like"/>
</dbReference>
<proteinExistence type="predicted"/>
<dbReference type="Proteomes" id="UP001426770">
    <property type="component" value="Unassembled WGS sequence"/>
</dbReference>
<dbReference type="PANTHER" id="PTHR36933:SF1">
    <property type="entry name" value="SLL0788 PROTEIN"/>
    <property type="match status" value="1"/>
</dbReference>
<gene>
    <name evidence="3" type="ORF">Lsed01_01624</name>
</gene>
<feature type="domain" description="DUF305" evidence="2">
    <location>
        <begin position="51"/>
        <end position="199"/>
    </location>
</feature>
<feature type="signal peptide" evidence="1">
    <location>
        <begin position="1"/>
        <end position="27"/>
    </location>
</feature>
<sequence length="204" mass="21354">MARTARITVLVSGATALALTLAGCASSAEPGTPRVTITASAPAATTHNAADTEFAQMMIVHHEGAVEMADLVVTRAATEQVRTLGQRISAAQGPEIATMESWLAAWGEDLPDAAEHGAMDHAGMDMNGMDQGEAMAALDALDGEAFDRLFLELMIDHHRGAVEMSTIQVAEGENTGAIELARDIIAAQQSEIAEMEELLAESAL</sequence>
<keyword evidence="1" id="KW-0732">Signal</keyword>
<dbReference type="PANTHER" id="PTHR36933">
    <property type="entry name" value="SLL0788 PROTEIN"/>
    <property type="match status" value="1"/>
</dbReference>
<dbReference type="Gene3D" id="1.20.1260.10">
    <property type="match status" value="1"/>
</dbReference>
<organism evidence="3 4">
    <name type="scientific">Demequina sediminis</name>
    <dbReference type="NCBI Taxonomy" id="1930058"/>
    <lineage>
        <taxon>Bacteria</taxon>
        <taxon>Bacillati</taxon>
        <taxon>Actinomycetota</taxon>
        <taxon>Actinomycetes</taxon>
        <taxon>Micrococcales</taxon>
        <taxon>Demequinaceae</taxon>
        <taxon>Demequina</taxon>
    </lineage>
</organism>
<reference evidence="3 4" key="1">
    <citation type="submission" date="2024-02" db="EMBL/GenBank/DDBJ databases">
        <title>Lysinimicrobium sediminis NBRC 112286.</title>
        <authorList>
            <person name="Ichikawa N."/>
            <person name="Katano-Makiyama Y."/>
            <person name="Hidaka K."/>
        </authorList>
    </citation>
    <scope>NUCLEOTIDE SEQUENCE [LARGE SCALE GENOMIC DNA]</scope>
    <source>
        <strain evidence="3 4">NBRC 112286</strain>
    </source>
</reference>
<comment type="caution">
    <text evidence="3">The sequence shown here is derived from an EMBL/GenBank/DDBJ whole genome shotgun (WGS) entry which is preliminary data.</text>
</comment>
<evidence type="ECO:0000313" key="4">
    <source>
        <dbReference type="Proteomes" id="UP001426770"/>
    </source>
</evidence>
<evidence type="ECO:0000313" key="3">
    <source>
        <dbReference type="EMBL" id="GAA5519186.1"/>
    </source>
</evidence>
<evidence type="ECO:0000256" key="1">
    <source>
        <dbReference type="SAM" id="SignalP"/>
    </source>
</evidence>
<accession>A0ABP9WH77</accession>
<dbReference type="Pfam" id="PF03713">
    <property type="entry name" value="DUF305"/>
    <property type="match status" value="1"/>
</dbReference>
<dbReference type="RefSeq" id="WP_286215397.1">
    <property type="nucleotide sequence ID" value="NZ_AP027736.1"/>
</dbReference>